<sequence length="71" mass="7970">MLWTRVQLGWEMGIGFGLSWFGIAAARDASWRNTCCGNVSCANSRDMLHVTMHIRSCVMLYADRCAILDSL</sequence>
<keyword evidence="2" id="KW-1185">Reference proteome</keyword>
<gene>
    <name evidence="1" type="ORF">BDU57DRAFT_520185</name>
</gene>
<dbReference type="AlphaFoldDB" id="A0A6A5QJC3"/>
<accession>A0A6A5QJC3</accession>
<organism evidence="1 2">
    <name type="scientific">Ampelomyces quisqualis</name>
    <name type="common">Powdery mildew agent</name>
    <dbReference type="NCBI Taxonomy" id="50730"/>
    <lineage>
        <taxon>Eukaryota</taxon>
        <taxon>Fungi</taxon>
        <taxon>Dikarya</taxon>
        <taxon>Ascomycota</taxon>
        <taxon>Pezizomycotina</taxon>
        <taxon>Dothideomycetes</taxon>
        <taxon>Pleosporomycetidae</taxon>
        <taxon>Pleosporales</taxon>
        <taxon>Pleosporineae</taxon>
        <taxon>Phaeosphaeriaceae</taxon>
        <taxon>Ampelomyces</taxon>
    </lineage>
</organism>
<dbReference type="EMBL" id="ML979137">
    <property type="protein sequence ID" value="KAF1914938.1"/>
    <property type="molecule type" value="Genomic_DNA"/>
</dbReference>
<evidence type="ECO:0000313" key="1">
    <source>
        <dbReference type="EMBL" id="KAF1914938.1"/>
    </source>
</evidence>
<reference evidence="1" key="1">
    <citation type="journal article" date="2020" name="Stud. Mycol.">
        <title>101 Dothideomycetes genomes: a test case for predicting lifestyles and emergence of pathogens.</title>
        <authorList>
            <person name="Haridas S."/>
            <person name="Albert R."/>
            <person name="Binder M."/>
            <person name="Bloem J."/>
            <person name="Labutti K."/>
            <person name="Salamov A."/>
            <person name="Andreopoulos B."/>
            <person name="Baker S."/>
            <person name="Barry K."/>
            <person name="Bills G."/>
            <person name="Bluhm B."/>
            <person name="Cannon C."/>
            <person name="Castanera R."/>
            <person name="Culley D."/>
            <person name="Daum C."/>
            <person name="Ezra D."/>
            <person name="Gonzalez J."/>
            <person name="Henrissat B."/>
            <person name="Kuo A."/>
            <person name="Liang C."/>
            <person name="Lipzen A."/>
            <person name="Lutzoni F."/>
            <person name="Magnuson J."/>
            <person name="Mondo S."/>
            <person name="Nolan M."/>
            <person name="Ohm R."/>
            <person name="Pangilinan J."/>
            <person name="Park H.-J."/>
            <person name="Ramirez L."/>
            <person name="Alfaro M."/>
            <person name="Sun H."/>
            <person name="Tritt A."/>
            <person name="Yoshinaga Y."/>
            <person name="Zwiers L.-H."/>
            <person name="Turgeon B."/>
            <person name="Goodwin S."/>
            <person name="Spatafora J."/>
            <person name="Crous P."/>
            <person name="Grigoriev I."/>
        </authorList>
    </citation>
    <scope>NUCLEOTIDE SEQUENCE</scope>
    <source>
        <strain evidence="1">HMLAC05119</strain>
    </source>
</reference>
<dbReference type="Proteomes" id="UP000800096">
    <property type="component" value="Unassembled WGS sequence"/>
</dbReference>
<evidence type="ECO:0000313" key="2">
    <source>
        <dbReference type="Proteomes" id="UP000800096"/>
    </source>
</evidence>
<proteinExistence type="predicted"/>
<protein>
    <submittedName>
        <fullName evidence="1">Uncharacterized protein</fullName>
    </submittedName>
</protein>
<name>A0A6A5QJC3_AMPQU</name>